<keyword evidence="4" id="KW-1185">Reference proteome</keyword>
<proteinExistence type="predicted"/>
<reference evidence="4" key="1">
    <citation type="journal article" date="2019" name="Int. J. Syst. Evol. Microbiol.">
        <title>The Global Catalogue of Microorganisms (GCM) 10K type strain sequencing project: providing services to taxonomists for standard genome sequencing and annotation.</title>
        <authorList>
            <consortium name="The Broad Institute Genomics Platform"/>
            <consortium name="The Broad Institute Genome Sequencing Center for Infectious Disease"/>
            <person name="Wu L."/>
            <person name="Ma J."/>
        </authorList>
    </citation>
    <scope>NUCLEOTIDE SEQUENCE [LARGE SCALE GENOMIC DNA]</scope>
    <source>
        <strain evidence="4">CGMCC 4.1469</strain>
    </source>
</reference>
<sequence>MRTTHNAPDQPQGEHPAGRAWPGRVVSDRASARQARRAAAWGRGKYAGSWAECLWRRLNAVDFVNQALLLAATLLLFAVPFMLVASALGGRSAVPTLALRLGLSQEAAADLSHLFASSAATSAAISGLSWVFFVLAGVIVASSLQQLYQQVFQLPSRGPRDRLRAAIWLVLCVAWLAGGSTLGYTVHTSVPVLWWFLNVPVFIGFFWFTMWFLLAGRIGWRTLLPCAVATGTFWIGMVAFFNLALSRMVVNSNREYGPIGAVFALMSVFIAIGVVIILGAATGMTWQDRGMSVRAAAARLRRAS</sequence>
<dbReference type="EMBL" id="JBHSOD010000086">
    <property type="protein sequence ID" value="MFC5890543.1"/>
    <property type="molecule type" value="Genomic_DNA"/>
</dbReference>
<evidence type="ECO:0000313" key="3">
    <source>
        <dbReference type="EMBL" id="MFC5890543.1"/>
    </source>
</evidence>
<evidence type="ECO:0000256" key="2">
    <source>
        <dbReference type="SAM" id="Phobius"/>
    </source>
</evidence>
<keyword evidence="2" id="KW-1133">Transmembrane helix</keyword>
<feature type="transmembrane region" description="Helical" evidence="2">
    <location>
        <begin position="123"/>
        <end position="144"/>
    </location>
</feature>
<protein>
    <submittedName>
        <fullName evidence="3">Uncharacterized protein</fullName>
    </submittedName>
</protein>
<accession>A0ABW1FC16</accession>
<dbReference type="RefSeq" id="WP_313767523.1">
    <property type="nucleotide sequence ID" value="NZ_BAAAVH010000026.1"/>
</dbReference>
<feature type="region of interest" description="Disordered" evidence="1">
    <location>
        <begin position="1"/>
        <end position="23"/>
    </location>
</feature>
<name>A0ABW1FC16_9ACTN</name>
<keyword evidence="2" id="KW-0812">Transmembrane</keyword>
<evidence type="ECO:0000313" key="4">
    <source>
        <dbReference type="Proteomes" id="UP001596067"/>
    </source>
</evidence>
<comment type="caution">
    <text evidence="3">The sequence shown here is derived from an EMBL/GenBank/DDBJ whole genome shotgun (WGS) entry which is preliminary data.</text>
</comment>
<organism evidence="3 4">
    <name type="scientific">Kitasatospora aburaviensis</name>
    <dbReference type="NCBI Taxonomy" id="67265"/>
    <lineage>
        <taxon>Bacteria</taxon>
        <taxon>Bacillati</taxon>
        <taxon>Actinomycetota</taxon>
        <taxon>Actinomycetes</taxon>
        <taxon>Kitasatosporales</taxon>
        <taxon>Streptomycetaceae</taxon>
        <taxon>Kitasatospora</taxon>
    </lineage>
</organism>
<feature type="transmembrane region" description="Helical" evidence="2">
    <location>
        <begin position="67"/>
        <end position="88"/>
    </location>
</feature>
<feature type="transmembrane region" description="Helical" evidence="2">
    <location>
        <begin position="256"/>
        <end position="281"/>
    </location>
</feature>
<feature type="transmembrane region" description="Helical" evidence="2">
    <location>
        <begin position="165"/>
        <end position="186"/>
    </location>
</feature>
<feature type="transmembrane region" description="Helical" evidence="2">
    <location>
        <begin position="222"/>
        <end position="244"/>
    </location>
</feature>
<feature type="transmembrane region" description="Helical" evidence="2">
    <location>
        <begin position="192"/>
        <end position="215"/>
    </location>
</feature>
<keyword evidence="2" id="KW-0472">Membrane</keyword>
<gene>
    <name evidence="3" type="ORF">ACFP0N_36885</name>
</gene>
<dbReference type="Proteomes" id="UP001596067">
    <property type="component" value="Unassembled WGS sequence"/>
</dbReference>
<evidence type="ECO:0000256" key="1">
    <source>
        <dbReference type="SAM" id="MobiDB-lite"/>
    </source>
</evidence>